<sequence length="55" mass="5669">MPTSQQIHNSQPVSIPANLPAPEVRPGRIGGPKLGCVIQARQGQIGGPKLGCLLS</sequence>
<dbReference type="EMBL" id="GL883179">
    <property type="protein sequence ID" value="EGF98304.1"/>
    <property type="molecule type" value="Genomic_DNA"/>
</dbReference>
<dbReference type="Proteomes" id="UP000001072">
    <property type="component" value="Unassembled WGS sequence"/>
</dbReference>
<reference evidence="3" key="1">
    <citation type="journal article" date="2011" name="Proc. Natl. Acad. Sci. U.S.A.">
        <title>Obligate biotrophy features unraveled by the genomic analysis of rust fungi.</title>
        <authorList>
            <person name="Duplessis S."/>
            <person name="Cuomo C.A."/>
            <person name="Lin Y.-C."/>
            <person name="Aerts A."/>
            <person name="Tisserant E."/>
            <person name="Veneault-Fourrey C."/>
            <person name="Joly D.L."/>
            <person name="Hacquard S."/>
            <person name="Amselem J."/>
            <person name="Cantarel B.L."/>
            <person name="Chiu R."/>
            <person name="Coutinho P.M."/>
            <person name="Feau N."/>
            <person name="Field M."/>
            <person name="Frey P."/>
            <person name="Gelhaye E."/>
            <person name="Goldberg J."/>
            <person name="Grabherr M.G."/>
            <person name="Kodira C.D."/>
            <person name="Kohler A."/>
            <person name="Kuees U."/>
            <person name="Lindquist E.A."/>
            <person name="Lucas S.M."/>
            <person name="Mago R."/>
            <person name="Mauceli E."/>
            <person name="Morin E."/>
            <person name="Murat C."/>
            <person name="Pangilinan J.L."/>
            <person name="Park R."/>
            <person name="Pearson M."/>
            <person name="Quesneville H."/>
            <person name="Rouhier N."/>
            <person name="Sakthikumar S."/>
            <person name="Salamov A.A."/>
            <person name="Schmutz J."/>
            <person name="Selles B."/>
            <person name="Shapiro H."/>
            <person name="Tanguay P."/>
            <person name="Tuskan G.A."/>
            <person name="Henrissat B."/>
            <person name="Van de Peer Y."/>
            <person name="Rouze P."/>
            <person name="Ellis J.G."/>
            <person name="Dodds P.N."/>
            <person name="Schein J.E."/>
            <person name="Zhong S."/>
            <person name="Hamelin R.C."/>
            <person name="Grigoriev I.V."/>
            <person name="Szabo L.J."/>
            <person name="Martin F."/>
        </authorList>
    </citation>
    <scope>NUCLEOTIDE SEQUENCE [LARGE SCALE GENOMIC DNA]</scope>
    <source>
        <strain evidence="3">98AG31 / pathotype 3-4-7</strain>
    </source>
</reference>
<gene>
    <name evidence="2" type="primary">MlpPh6</name>
    <name evidence="2" type="ORF">MELLADRAFT_124608</name>
</gene>
<accession>F4SAN7</accession>
<dbReference type="KEGG" id="mlr:MELLADRAFT_124608"/>
<dbReference type="InParanoid" id="F4SAN7"/>
<organism evidence="3">
    <name type="scientific">Melampsora larici-populina (strain 98AG31 / pathotype 3-4-7)</name>
    <name type="common">Poplar leaf rust fungus</name>
    <dbReference type="NCBI Taxonomy" id="747676"/>
    <lineage>
        <taxon>Eukaryota</taxon>
        <taxon>Fungi</taxon>
        <taxon>Dikarya</taxon>
        <taxon>Basidiomycota</taxon>
        <taxon>Pucciniomycotina</taxon>
        <taxon>Pucciniomycetes</taxon>
        <taxon>Pucciniales</taxon>
        <taxon>Melampsoraceae</taxon>
        <taxon>Melampsora</taxon>
    </lineage>
</organism>
<dbReference type="GeneID" id="18926861"/>
<dbReference type="RefSeq" id="XP_007418442.1">
    <property type="nucleotide sequence ID" value="XM_007418380.1"/>
</dbReference>
<dbReference type="VEuPathDB" id="FungiDB:MELLADRAFT_124608"/>
<evidence type="ECO:0000256" key="1">
    <source>
        <dbReference type="SAM" id="MobiDB-lite"/>
    </source>
</evidence>
<evidence type="ECO:0000313" key="2">
    <source>
        <dbReference type="EMBL" id="EGF98304.1"/>
    </source>
</evidence>
<name>F4SAN7_MELLP</name>
<dbReference type="AlphaFoldDB" id="F4SAN7"/>
<feature type="compositionally biased region" description="Polar residues" evidence="1">
    <location>
        <begin position="1"/>
        <end position="13"/>
    </location>
</feature>
<keyword evidence="3" id="KW-1185">Reference proteome</keyword>
<dbReference type="OrthoDB" id="2515679at2759"/>
<protein>
    <submittedName>
        <fullName evidence="2">Pheromone with two tandem copies of a putative pheromone peptide</fullName>
    </submittedName>
</protein>
<feature type="region of interest" description="Disordered" evidence="1">
    <location>
        <begin position="1"/>
        <end position="23"/>
    </location>
</feature>
<dbReference type="HOGENOM" id="CLU_3032875_0_0_1"/>
<proteinExistence type="predicted"/>
<evidence type="ECO:0000313" key="3">
    <source>
        <dbReference type="Proteomes" id="UP000001072"/>
    </source>
</evidence>